<name>A0A538TZP5_UNCEI</name>
<dbReference type="SUPFAM" id="SSF48452">
    <property type="entry name" value="TPR-like"/>
    <property type="match status" value="1"/>
</dbReference>
<evidence type="ECO:0000313" key="3">
    <source>
        <dbReference type="Proteomes" id="UP000319771"/>
    </source>
</evidence>
<keyword evidence="1" id="KW-1133">Transmembrane helix</keyword>
<evidence type="ECO:0008006" key="4">
    <source>
        <dbReference type="Google" id="ProtNLM"/>
    </source>
</evidence>
<organism evidence="2 3">
    <name type="scientific">Eiseniibacteriota bacterium</name>
    <dbReference type="NCBI Taxonomy" id="2212470"/>
    <lineage>
        <taxon>Bacteria</taxon>
        <taxon>Candidatus Eiseniibacteriota</taxon>
    </lineage>
</organism>
<proteinExistence type="predicted"/>
<keyword evidence="1" id="KW-0472">Membrane</keyword>
<evidence type="ECO:0000256" key="1">
    <source>
        <dbReference type="SAM" id="Phobius"/>
    </source>
</evidence>
<dbReference type="EMBL" id="VBPB01000339">
    <property type="protein sequence ID" value="TMQ69126.1"/>
    <property type="molecule type" value="Genomic_DNA"/>
</dbReference>
<evidence type="ECO:0000313" key="2">
    <source>
        <dbReference type="EMBL" id="TMQ69126.1"/>
    </source>
</evidence>
<dbReference type="InterPro" id="IPR011990">
    <property type="entry name" value="TPR-like_helical_dom_sf"/>
</dbReference>
<gene>
    <name evidence="2" type="ORF">E6K81_15680</name>
</gene>
<reference evidence="2 3" key="1">
    <citation type="journal article" date="2019" name="Nat. Microbiol.">
        <title>Mediterranean grassland soil C-N compound turnover is dependent on rainfall and depth, and is mediated by genomically divergent microorganisms.</title>
        <authorList>
            <person name="Diamond S."/>
            <person name="Andeer P.F."/>
            <person name="Li Z."/>
            <person name="Crits-Christoph A."/>
            <person name="Burstein D."/>
            <person name="Anantharaman K."/>
            <person name="Lane K.R."/>
            <person name="Thomas B.C."/>
            <person name="Pan C."/>
            <person name="Northen T.R."/>
            <person name="Banfield J.F."/>
        </authorList>
    </citation>
    <scope>NUCLEOTIDE SEQUENCE [LARGE SCALE GENOMIC DNA]</scope>
    <source>
        <strain evidence="2">WS_11</strain>
    </source>
</reference>
<sequence>MDPKAPPPTSPAPGRPLPALGFLLALLGLAVVAFLTLRARPRIITGLPEGPAALQMRATLANRLSVDTGGLRLQASLLGDDGDDDARLANAAERAVLAAIRERPRDPRLHAALAFVELAAHQSKDAERSYREALDLAPSYGEARLGLGMTLALRAQDERDAGRQRGLELKAISQFASVPEADPCYAAALYDRVLLLARVGRAEEARHWAKAYLARDPGSAWAITVMREVPGAKE</sequence>
<keyword evidence="1" id="KW-0812">Transmembrane</keyword>
<feature type="transmembrane region" description="Helical" evidence="1">
    <location>
        <begin position="20"/>
        <end position="37"/>
    </location>
</feature>
<dbReference type="Proteomes" id="UP000319771">
    <property type="component" value="Unassembled WGS sequence"/>
</dbReference>
<dbReference type="Gene3D" id="1.25.40.10">
    <property type="entry name" value="Tetratricopeptide repeat domain"/>
    <property type="match status" value="1"/>
</dbReference>
<protein>
    <recommendedName>
        <fullName evidence="4">Tetratricopeptide repeat protein</fullName>
    </recommendedName>
</protein>
<comment type="caution">
    <text evidence="2">The sequence shown here is derived from an EMBL/GenBank/DDBJ whole genome shotgun (WGS) entry which is preliminary data.</text>
</comment>
<accession>A0A538TZP5</accession>
<dbReference type="AlphaFoldDB" id="A0A538TZP5"/>